<dbReference type="InterPro" id="IPR013087">
    <property type="entry name" value="Znf_C2H2_type"/>
</dbReference>
<name>A0A183EL31_9BILA</name>
<evidence type="ECO:0000313" key="3">
    <source>
        <dbReference type="WBParaSite" id="GPUH_0002169901-mRNA-1"/>
    </source>
</evidence>
<feature type="region of interest" description="Disordered" evidence="1">
    <location>
        <begin position="122"/>
        <end position="144"/>
    </location>
</feature>
<feature type="domain" description="C2H2-type" evidence="2">
    <location>
        <begin position="74"/>
        <end position="95"/>
    </location>
</feature>
<sequence>LVITEYSGAAAASASKIDDSQTHPIGLEPIERLIFIKQQQQCSYCWFFPKRTGESNESTSSSNLENDQDPHFFCLRCRRRFGSSLQLRQHCALSHPTIVSRNSNSSNNFSFANMDADLLLGNSQKSENSGESDESTNGTVMNSATIVVMPDLSVRKGEPLR</sequence>
<accession>A0A183EL31</accession>
<dbReference type="AlphaFoldDB" id="A0A183EL31"/>
<organism evidence="3">
    <name type="scientific">Gongylonema pulchrum</name>
    <dbReference type="NCBI Taxonomy" id="637853"/>
    <lineage>
        <taxon>Eukaryota</taxon>
        <taxon>Metazoa</taxon>
        <taxon>Ecdysozoa</taxon>
        <taxon>Nematoda</taxon>
        <taxon>Chromadorea</taxon>
        <taxon>Rhabditida</taxon>
        <taxon>Spirurina</taxon>
        <taxon>Spiruromorpha</taxon>
        <taxon>Spiruroidea</taxon>
        <taxon>Gongylonematidae</taxon>
        <taxon>Gongylonema</taxon>
    </lineage>
</organism>
<reference evidence="3" key="1">
    <citation type="submission" date="2016-06" db="UniProtKB">
        <authorList>
            <consortium name="WormBaseParasite"/>
        </authorList>
    </citation>
    <scope>IDENTIFICATION</scope>
</reference>
<evidence type="ECO:0000256" key="1">
    <source>
        <dbReference type="SAM" id="MobiDB-lite"/>
    </source>
</evidence>
<protein>
    <submittedName>
        <fullName evidence="3">C2H2-type domain-containing protein</fullName>
    </submittedName>
</protein>
<proteinExistence type="predicted"/>
<evidence type="ECO:0000259" key="2">
    <source>
        <dbReference type="PROSITE" id="PS00028"/>
    </source>
</evidence>
<dbReference type="WBParaSite" id="GPUH_0002169901-mRNA-1">
    <property type="protein sequence ID" value="GPUH_0002169901-mRNA-1"/>
    <property type="gene ID" value="GPUH_0002169901"/>
</dbReference>
<dbReference type="PROSITE" id="PS00028">
    <property type="entry name" value="ZINC_FINGER_C2H2_1"/>
    <property type="match status" value="1"/>
</dbReference>